<proteinExistence type="predicted"/>
<evidence type="ECO:0000313" key="2">
    <source>
        <dbReference type="EnsemblMetazoa" id="CapteP194058"/>
    </source>
</evidence>
<sequence>MCIASVKSELPASVATNQYIGCFIDTESRALESRICNDTTKTNSNGSASGNAVFVAPCLLEQSKLSSKLYEYEPVIQEIHLKENLCLSLTVKKERNKKVGNECHCGNNYDYHRHGSEPNGCIFGCHDNTVETCGGDWRLQIYSVCPIGKYKGVGEAVIGGKPNCESECHCNELPCLYFNGTCTDGCATGWKGDSCNERDCNHDNGGCDHECEEDKYDEWCSCREGFKISTDDWRKCVEYWKRQNYQHLDGVNKGISSGRLGCI</sequence>
<protein>
    <recommendedName>
        <fullName evidence="4">EGF-like domain-containing protein</fullName>
    </recommendedName>
</protein>
<keyword evidence="3" id="KW-1185">Reference proteome</keyword>
<reference evidence="1 3" key="2">
    <citation type="journal article" date="2013" name="Nature">
        <title>Insights into bilaterian evolution from three spiralian genomes.</title>
        <authorList>
            <person name="Simakov O."/>
            <person name="Marletaz F."/>
            <person name="Cho S.J."/>
            <person name="Edsinger-Gonzales E."/>
            <person name="Havlak P."/>
            <person name="Hellsten U."/>
            <person name="Kuo D.H."/>
            <person name="Larsson T."/>
            <person name="Lv J."/>
            <person name="Arendt D."/>
            <person name="Savage R."/>
            <person name="Osoegawa K."/>
            <person name="de Jong P."/>
            <person name="Grimwood J."/>
            <person name="Chapman J.A."/>
            <person name="Shapiro H."/>
            <person name="Aerts A."/>
            <person name="Otillar R.P."/>
            <person name="Terry A.Y."/>
            <person name="Boore J.L."/>
            <person name="Grigoriev I.V."/>
            <person name="Lindberg D.R."/>
            <person name="Seaver E.C."/>
            <person name="Weisblat D.A."/>
            <person name="Putnam N.H."/>
            <person name="Rokhsar D.S."/>
        </authorList>
    </citation>
    <scope>NUCLEOTIDE SEQUENCE</scope>
    <source>
        <strain evidence="1 3">I ESC-2004</strain>
    </source>
</reference>
<reference evidence="2" key="3">
    <citation type="submission" date="2015-06" db="UniProtKB">
        <authorList>
            <consortium name="EnsemblMetazoa"/>
        </authorList>
    </citation>
    <scope>IDENTIFICATION</scope>
</reference>
<dbReference type="EMBL" id="AMQN01020264">
    <property type="status" value="NOT_ANNOTATED_CDS"/>
    <property type="molecule type" value="Genomic_DNA"/>
</dbReference>
<dbReference type="EMBL" id="AMQN01020265">
    <property type="status" value="NOT_ANNOTATED_CDS"/>
    <property type="molecule type" value="Genomic_DNA"/>
</dbReference>
<dbReference type="OrthoDB" id="6022609at2759"/>
<evidence type="ECO:0000313" key="3">
    <source>
        <dbReference type="Proteomes" id="UP000014760"/>
    </source>
</evidence>
<reference evidence="3" key="1">
    <citation type="submission" date="2012-12" db="EMBL/GenBank/DDBJ databases">
        <authorList>
            <person name="Hellsten U."/>
            <person name="Grimwood J."/>
            <person name="Chapman J.A."/>
            <person name="Shapiro H."/>
            <person name="Aerts A."/>
            <person name="Otillar R.P."/>
            <person name="Terry A.Y."/>
            <person name="Boore J.L."/>
            <person name="Simakov O."/>
            <person name="Marletaz F."/>
            <person name="Cho S.-J."/>
            <person name="Edsinger-Gonzales E."/>
            <person name="Havlak P."/>
            <person name="Kuo D.-H."/>
            <person name="Larsson T."/>
            <person name="Lv J."/>
            <person name="Arendt D."/>
            <person name="Savage R."/>
            <person name="Osoegawa K."/>
            <person name="de Jong P."/>
            <person name="Lindberg D.R."/>
            <person name="Seaver E.C."/>
            <person name="Weisblat D.A."/>
            <person name="Putnam N.H."/>
            <person name="Grigoriev I.V."/>
            <person name="Rokhsar D.S."/>
        </authorList>
    </citation>
    <scope>NUCLEOTIDE SEQUENCE</scope>
    <source>
        <strain evidence="3">I ESC-2004</strain>
    </source>
</reference>
<evidence type="ECO:0008006" key="4">
    <source>
        <dbReference type="Google" id="ProtNLM"/>
    </source>
</evidence>
<dbReference type="EMBL" id="KB296928">
    <property type="protein sequence ID" value="ELU11144.1"/>
    <property type="molecule type" value="Genomic_DNA"/>
</dbReference>
<dbReference type="HOGENOM" id="CLU_092566_0_0_1"/>
<gene>
    <name evidence="1" type="ORF">CAPTEDRAFT_194058</name>
</gene>
<dbReference type="Gene3D" id="2.10.25.10">
    <property type="entry name" value="Laminin"/>
    <property type="match status" value="1"/>
</dbReference>
<evidence type="ECO:0000313" key="1">
    <source>
        <dbReference type="EMBL" id="ELU11144.1"/>
    </source>
</evidence>
<dbReference type="EnsemblMetazoa" id="CapteT194058">
    <property type="protein sequence ID" value="CapteP194058"/>
    <property type="gene ID" value="CapteG194058"/>
</dbReference>
<dbReference type="AlphaFoldDB" id="R7UXV7"/>
<dbReference type="Proteomes" id="UP000014760">
    <property type="component" value="Unassembled WGS sequence"/>
</dbReference>
<organism evidence="1">
    <name type="scientific">Capitella teleta</name>
    <name type="common">Polychaete worm</name>
    <dbReference type="NCBI Taxonomy" id="283909"/>
    <lineage>
        <taxon>Eukaryota</taxon>
        <taxon>Metazoa</taxon>
        <taxon>Spiralia</taxon>
        <taxon>Lophotrochozoa</taxon>
        <taxon>Annelida</taxon>
        <taxon>Polychaeta</taxon>
        <taxon>Sedentaria</taxon>
        <taxon>Scolecida</taxon>
        <taxon>Capitellidae</taxon>
        <taxon>Capitella</taxon>
    </lineage>
</organism>
<accession>R7UXV7</accession>
<name>R7UXV7_CAPTE</name>